<dbReference type="AlphaFoldDB" id="A0A9Q1J602"/>
<feature type="region of interest" description="Disordered" evidence="1">
    <location>
        <begin position="27"/>
        <end position="50"/>
    </location>
</feature>
<dbReference type="Proteomes" id="UP001152622">
    <property type="component" value="Chromosome 3"/>
</dbReference>
<evidence type="ECO:0000313" key="3">
    <source>
        <dbReference type="Proteomes" id="UP001152622"/>
    </source>
</evidence>
<keyword evidence="3" id="KW-1185">Reference proteome</keyword>
<reference evidence="2" key="1">
    <citation type="journal article" date="2023" name="Science">
        <title>Genome structures resolve the early diversification of teleost fishes.</title>
        <authorList>
            <person name="Parey E."/>
            <person name="Louis A."/>
            <person name="Montfort J."/>
            <person name="Bouchez O."/>
            <person name="Roques C."/>
            <person name="Iampietro C."/>
            <person name="Lluch J."/>
            <person name="Castinel A."/>
            <person name="Donnadieu C."/>
            <person name="Desvignes T."/>
            <person name="Floi Bucao C."/>
            <person name="Jouanno E."/>
            <person name="Wen M."/>
            <person name="Mejri S."/>
            <person name="Dirks R."/>
            <person name="Jansen H."/>
            <person name="Henkel C."/>
            <person name="Chen W.J."/>
            <person name="Zahm M."/>
            <person name="Cabau C."/>
            <person name="Klopp C."/>
            <person name="Thompson A.W."/>
            <person name="Robinson-Rechavi M."/>
            <person name="Braasch I."/>
            <person name="Lecointre G."/>
            <person name="Bobe J."/>
            <person name="Postlethwait J.H."/>
            <person name="Berthelot C."/>
            <person name="Roest Crollius H."/>
            <person name="Guiguen Y."/>
        </authorList>
    </citation>
    <scope>NUCLEOTIDE SEQUENCE</scope>
    <source>
        <strain evidence="2">WJC10195</strain>
    </source>
</reference>
<proteinExistence type="predicted"/>
<comment type="caution">
    <text evidence="2">The sequence shown here is derived from an EMBL/GenBank/DDBJ whole genome shotgun (WGS) entry which is preliminary data.</text>
</comment>
<feature type="compositionally biased region" description="Basic and acidic residues" evidence="1">
    <location>
        <begin position="27"/>
        <end position="36"/>
    </location>
</feature>
<feature type="region of interest" description="Disordered" evidence="1">
    <location>
        <begin position="76"/>
        <end position="105"/>
    </location>
</feature>
<evidence type="ECO:0000256" key="1">
    <source>
        <dbReference type="SAM" id="MobiDB-lite"/>
    </source>
</evidence>
<gene>
    <name evidence="2" type="ORF">SKAU_G00089570</name>
</gene>
<accession>A0A9Q1J602</accession>
<dbReference type="EMBL" id="JAINUF010000003">
    <property type="protein sequence ID" value="KAJ8368929.1"/>
    <property type="molecule type" value="Genomic_DNA"/>
</dbReference>
<feature type="compositionally biased region" description="Basic and acidic residues" evidence="1">
    <location>
        <begin position="95"/>
        <end position="105"/>
    </location>
</feature>
<protein>
    <submittedName>
        <fullName evidence="2">Uncharacterized protein</fullName>
    </submittedName>
</protein>
<sequence>MCFVGTTPVRLPHHCWYSCNARDRLQRQTGTDRTDAARLSSSGLRAPSRSLPLEKLAHTLHDQERVFFQLPRTRHRVPTRSRGTAARKSASSQQRDADGGGDRDALRRCTMVFSDERRRQTEPPCSQAGGQLTVASFRPAVAMTTAHPPPVPRHYGVLTVSSAV</sequence>
<evidence type="ECO:0000313" key="2">
    <source>
        <dbReference type="EMBL" id="KAJ8368929.1"/>
    </source>
</evidence>
<name>A0A9Q1J602_SYNKA</name>
<organism evidence="2 3">
    <name type="scientific">Synaphobranchus kaupii</name>
    <name type="common">Kaup's arrowtooth eel</name>
    <dbReference type="NCBI Taxonomy" id="118154"/>
    <lineage>
        <taxon>Eukaryota</taxon>
        <taxon>Metazoa</taxon>
        <taxon>Chordata</taxon>
        <taxon>Craniata</taxon>
        <taxon>Vertebrata</taxon>
        <taxon>Euteleostomi</taxon>
        <taxon>Actinopterygii</taxon>
        <taxon>Neopterygii</taxon>
        <taxon>Teleostei</taxon>
        <taxon>Anguilliformes</taxon>
        <taxon>Synaphobranchidae</taxon>
        <taxon>Synaphobranchus</taxon>
    </lineage>
</organism>